<dbReference type="GO" id="GO:0004812">
    <property type="term" value="F:aminoacyl-tRNA ligase activity"/>
    <property type="evidence" value="ECO:0007669"/>
    <property type="project" value="UniProtKB-KW"/>
</dbReference>
<gene>
    <name evidence="1" type="ORF">Q764_08860</name>
</gene>
<dbReference type="STRING" id="1121899.GCA_000430025_02004"/>
<dbReference type="OrthoDB" id="953239at2"/>
<keyword evidence="2" id="KW-1185">Reference proteome</keyword>
<dbReference type="AlphaFoldDB" id="A0A0A2MCN9"/>
<evidence type="ECO:0000313" key="1">
    <source>
        <dbReference type="EMBL" id="KGO89173.1"/>
    </source>
</evidence>
<organism evidence="1 2">
    <name type="scientific">Flavobacterium suncheonense GH29-5 = DSM 17707</name>
    <dbReference type="NCBI Taxonomy" id="1121899"/>
    <lineage>
        <taxon>Bacteria</taxon>
        <taxon>Pseudomonadati</taxon>
        <taxon>Bacteroidota</taxon>
        <taxon>Flavobacteriia</taxon>
        <taxon>Flavobacteriales</taxon>
        <taxon>Flavobacteriaceae</taxon>
        <taxon>Flavobacterium</taxon>
    </lineage>
</organism>
<dbReference type="eggNOG" id="ENOG50316WB">
    <property type="taxonomic scope" value="Bacteria"/>
</dbReference>
<reference evidence="1 2" key="1">
    <citation type="submission" date="2013-09" db="EMBL/GenBank/DDBJ databases">
        <authorList>
            <person name="Zeng Z."/>
            <person name="Chen C."/>
        </authorList>
    </citation>
    <scope>NUCLEOTIDE SEQUENCE [LARGE SCALE GENOMIC DNA]</scope>
    <source>
        <strain evidence="1 2">GH29-5</strain>
    </source>
</reference>
<sequence>MQKDISIPKVEKVYVAAVQEWNDDFMENSWYAHLINDSDAKLEMAIVVSRAYGQINGEDRKTGTFRHAFKEVEPNSSVKIELLENNVLQLNNEFMVTFFIGDKLYDKTYVFRSNTINDKALADVPVLNKRGVLLK</sequence>
<protein>
    <submittedName>
        <fullName evidence="1">Phenylalanyl-tRNA synthetase subunit alpha</fullName>
    </submittedName>
</protein>
<keyword evidence="1" id="KW-0030">Aminoacyl-tRNA synthetase</keyword>
<evidence type="ECO:0000313" key="2">
    <source>
        <dbReference type="Proteomes" id="UP000030121"/>
    </source>
</evidence>
<proteinExistence type="predicted"/>
<dbReference type="RefSeq" id="WP_026980436.1">
    <property type="nucleotide sequence ID" value="NZ_AUCZ01000009.1"/>
</dbReference>
<accession>A0A0A2MCN9</accession>
<name>A0A0A2MCN9_9FLAO</name>
<dbReference type="Proteomes" id="UP000030121">
    <property type="component" value="Unassembled WGS sequence"/>
</dbReference>
<keyword evidence="1" id="KW-0436">Ligase</keyword>
<dbReference type="EMBL" id="JRLW01000010">
    <property type="protein sequence ID" value="KGO89173.1"/>
    <property type="molecule type" value="Genomic_DNA"/>
</dbReference>
<comment type="caution">
    <text evidence="1">The sequence shown here is derived from an EMBL/GenBank/DDBJ whole genome shotgun (WGS) entry which is preliminary data.</text>
</comment>